<dbReference type="JaponicusDB" id="SJAG_05328">
    <property type="gene designation" value="tho3"/>
</dbReference>
<dbReference type="PANTHER" id="PTHR22839">
    <property type="entry name" value="THO COMPLEX SUBUNIT 3 THO3"/>
    <property type="match status" value="1"/>
</dbReference>
<dbReference type="InterPro" id="IPR036322">
    <property type="entry name" value="WD40_repeat_dom_sf"/>
</dbReference>
<evidence type="ECO:0000256" key="3">
    <source>
        <dbReference type="ARBA" id="ARBA00046343"/>
    </source>
</evidence>
<dbReference type="RefSeq" id="XP_002175402.1">
    <property type="nucleotide sequence ID" value="XM_002175366.1"/>
</dbReference>
<evidence type="ECO:0000313" key="7">
    <source>
        <dbReference type="Proteomes" id="UP000001744"/>
    </source>
</evidence>
<protein>
    <submittedName>
        <fullName evidence="5">TRE Xcomplex subunit Tex1</fullName>
    </submittedName>
</protein>
<evidence type="ECO:0000256" key="2">
    <source>
        <dbReference type="ARBA" id="ARBA00022737"/>
    </source>
</evidence>
<dbReference type="eggNOG" id="KOG1407">
    <property type="taxonomic scope" value="Eukaryota"/>
</dbReference>
<evidence type="ECO:0000313" key="6">
    <source>
        <dbReference type="JaponicusDB" id="SJAG_05328"/>
    </source>
</evidence>
<dbReference type="GeneID" id="7052547"/>
<dbReference type="InterPro" id="IPR001680">
    <property type="entry name" value="WD40_rpt"/>
</dbReference>
<evidence type="ECO:0000313" key="5">
    <source>
        <dbReference type="EMBL" id="EEB09109.1"/>
    </source>
</evidence>
<keyword evidence="2" id="KW-0677">Repeat</keyword>
<proteinExistence type="inferred from homology"/>
<accession>B6K6F5</accession>
<dbReference type="Proteomes" id="UP000001744">
    <property type="component" value="Unassembled WGS sequence"/>
</dbReference>
<dbReference type="PANTHER" id="PTHR22839:SF0">
    <property type="entry name" value="THO COMPLEX SUBUNIT 3"/>
    <property type="match status" value="1"/>
</dbReference>
<dbReference type="OMA" id="WNADGRH"/>
<dbReference type="Gene3D" id="2.130.10.10">
    <property type="entry name" value="YVTN repeat-like/Quinoprotein amine dehydrogenase"/>
    <property type="match status" value="2"/>
</dbReference>
<feature type="repeat" description="WD" evidence="4">
    <location>
        <begin position="20"/>
        <end position="61"/>
    </location>
</feature>
<dbReference type="Pfam" id="PF25174">
    <property type="entry name" value="Beta-prop_THOC3"/>
    <property type="match status" value="1"/>
</dbReference>
<sequence length="309" mass="34831">MARNTSLANIDFSSYRSHDVGYNKTSVRSIGWNATGSRLASSYSDKSVRIWNSERLEYKYSTELGGHGYGTVDQLVWDPTQTDRLLTVYSDRFIRFWDYRSPRPIAELPSKYDNIYATWSPSGKYCAVGSKDDMITFIDTREFQVMETIQQPCETNECCWSFSEDLFYMTTGLGTVQIMEWPSFKKIHELKGHTANCFAIGLSPNGHNLAVGGADAITSIWDTKEWCCVRNITDYSTAVRTLDFSFDSEYIATGSEDGSILINEVNSAKQLRKLSTAGPITKVSWHPSKQILAYTKMQMGNSGLCLLSP</sequence>
<evidence type="ECO:0000256" key="1">
    <source>
        <dbReference type="ARBA" id="ARBA00022574"/>
    </source>
</evidence>
<keyword evidence="1 4" id="KW-0853">WD repeat</keyword>
<dbReference type="OrthoDB" id="340259at2759"/>
<evidence type="ECO:0000256" key="4">
    <source>
        <dbReference type="PROSITE-ProRule" id="PRU00221"/>
    </source>
</evidence>
<dbReference type="PROSITE" id="PS50082">
    <property type="entry name" value="WD_REPEATS_2"/>
    <property type="match status" value="3"/>
</dbReference>
<dbReference type="VEuPathDB" id="FungiDB:SJAG_05328"/>
<dbReference type="SUPFAM" id="SSF50978">
    <property type="entry name" value="WD40 repeat-like"/>
    <property type="match status" value="1"/>
</dbReference>
<gene>
    <name evidence="6" type="primary">tho3</name>
    <name evidence="5" type="ORF">SJAG_05328</name>
</gene>
<dbReference type="EMBL" id="KE651167">
    <property type="protein sequence ID" value="EEB09109.1"/>
    <property type="molecule type" value="Genomic_DNA"/>
</dbReference>
<organism evidence="5 7">
    <name type="scientific">Schizosaccharomyces japonicus (strain yFS275 / FY16936)</name>
    <name type="common">Fission yeast</name>
    <dbReference type="NCBI Taxonomy" id="402676"/>
    <lineage>
        <taxon>Eukaryota</taxon>
        <taxon>Fungi</taxon>
        <taxon>Dikarya</taxon>
        <taxon>Ascomycota</taxon>
        <taxon>Taphrinomycotina</taxon>
        <taxon>Schizosaccharomycetes</taxon>
        <taxon>Schizosaccharomycetales</taxon>
        <taxon>Schizosaccharomycetaceae</taxon>
        <taxon>Schizosaccharomyces</taxon>
    </lineage>
</organism>
<dbReference type="InterPro" id="IPR015943">
    <property type="entry name" value="WD40/YVTN_repeat-like_dom_sf"/>
</dbReference>
<dbReference type="HOGENOM" id="CLU_045202_0_0_1"/>
<dbReference type="PROSITE" id="PS50294">
    <property type="entry name" value="WD_REPEATS_REGION"/>
    <property type="match status" value="2"/>
</dbReference>
<comment type="similarity">
    <text evidence="3">Belongs to the THOC3 family.</text>
</comment>
<dbReference type="InterPro" id="IPR040132">
    <property type="entry name" value="Tex1/THOC3"/>
</dbReference>
<feature type="repeat" description="WD" evidence="4">
    <location>
        <begin position="232"/>
        <end position="273"/>
    </location>
</feature>
<dbReference type="GO" id="GO:0000445">
    <property type="term" value="C:THO complex part of transcription export complex"/>
    <property type="evidence" value="ECO:0000318"/>
    <property type="project" value="GO_Central"/>
</dbReference>
<dbReference type="AlphaFoldDB" id="B6K6F5"/>
<dbReference type="STRING" id="402676.B6K6F5"/>
<keyword evidence="7" id="KW-1185">Reference proteome</keyword>
<dbReference type="SMART" id="SM00320">
    <property type="entry name" value="WD40"/>
    <property type="match status" value="5"/>
</dbReference>
<dbReference type="GO" id="GO:0006406">
    <property type="term" value="P:mRNA export from nucleus"/>
    <property type="evidence" value="ECO:0000318"/>
    <property type="project" value="GO_Central"/>
</dbReference>
<name>B6K6F5_SCHJY</name>
<feature type="repeat" description="WD" evidence="4">
    <location>
        <begin position="190"/>
        <end position="222"/>
    </location>
</feature>
<reference evidence="5 7" key="1">
    <citation type="journal article" date="2011" name="Science">
        <title>Comparative functional genomics of the fission yeasts.</title>
        <authorList>
            <person name="Rhind N."/>
            <person name="Chen Z."/>
            <person name="Yassour M."/>
            <person name="Thompson D.A."/>
            <person name="Haas B.J."/>
            <person name="Habib N."/>
            <person name="Wapinski I."/>
            <person name="Roy S."/>
            <person name="Lin M.F."/>
            <person name="Heiman D.I."/>
            <person name="Young S.K."/>
            <person name="Furuya K."/>
            <person name="Guo Y."/>
            <person name="Pidoux A."/>
            <person name="Chen H.M."/>
            <person name="Robbertse B."/>
            <person name="Goldberg J.M."/>
            <person name="Aoki K."/>
            <person name="Bayne E.H."/>
            <person name="Berlin A.M."/>
            <person name="Desjardins C.A."/>
            <person name="Dobbs E."/>
            <person name="Dukaj L."/>
            <person name="Fan L."/>
            <person name="FitzGerald M.G."/>
            <person name="French C."/>
            <person name="Gujja S."/>
            <person name="Hansen K."/>
            <person name="Keifenheim D."/>
            <person name="Levin J.Z."/>
            <person name="Mosher R.A."/>
            <person name="Mueller C.A."/>
            <person name="Pfiffner J."/>
            <person name="Priest M."/>
            <person name="Russ C."/>
            <person name="Smialowska A."/>
            <person name="Swoboda P."/>
            <person name="Sykes S.M."/>
            <person name="Vaughn M."/>
            <person name="Vengrova S."/>
            <person name="Yoder R."/>
            <person name="Zeng Q."/>
            <person name="Allshire R."/>
            <person name="Baulcombe D."/>
            <person name="Birren B.W."/>
            <person name="Brown W."/>
            <person name="Ekwall K."/>
            <person name="Kellis M."/>
            <person name="Leatherwood J."/>
            <person name="Levin H."/>
            <person name="Margalit H."/>
            <person name="Martienssen R."/>
            <person name="Nieduszynski C.A."/>
            <person name="Spatafora J.W."/>
            <person name="Friedman N."/>
            <person name="Dalgaard J.Z."/>
            <person name="Baumann P."/>
            <person name="Niki H."/>
            <person name="Regev A."/>
            <person name="Nusbaum C."/>
        </authorList>
    </citation>
    <scope>NUCLEOTIDE SEQUENCE [LARGE SCALE GENOMIC DNA]</scope>
    <source>
        <strain evidence="7">yFS275 / FY16936</strain>
    </source>
</reference>